<keyword evidence="1" id="KW-0227">DNA damage</keyword>
<dbReference type="InterPro" id="IPR036388">
    <property type="entry name" value="WH-like_DNA-bd_sf"/>
</dbReference>
<evidence type="ECO:0000313" key="3">
    <source>
        <dbReference type="EMBL" id="MDT0416638.1"/>
    </source>
</evidence>
<evidence type="ECO:0000259" key="2">
    <source>
        <dbReference type="Pfam" id="PF01035"/>
    </source>
</evidence>
<dbReference type="AlphaFoldDB" id="A0ABD5E7K2"/>
<comment type="caution">
    <text evidence="3">The sequence shown here is derived from an EMBL/GenBank/DDBJ whole genome shotgun (WGS) entry which is preliminary data.</text>
</comment>
<protein>
    <submittedName>
        <fullName evidence="3">MGMT family protein</fullName>
    </submittedName>
</protein>
<dbReference type="CDD" id="cd06445">
    <property type="entry name" value="ATase"/>
    <property type="match status" value="1"/>
</dbReference>
<name>A0ABD5E7K2_9ACTN</name>
<dbReference type="InterPro" id="IPR036217">
    <property type="entry name" value="MethylDNA_cys_MeTrfase_DNAb"/>
</dbReference>
<proteinExistence type="predicted"/>
<feature type="domain" description="Methylated-DNA-[protein]-cysteine S-methyltransferase DNA binding" evidence="2">
    <location>
        <begin position="16"/>
        <end position="89"/>
    </location>
</feature>
<dbReference type="GO" id="GO:0006974">
    <property type="term" value="P:DNA damage response"/>
    <property type="evidence" value="ECO:0007669"/>
    <property type="project" value="UniProtKB-KW"/>
</dbReference>
<dbReference type="PANTHER" id="PTHR42942:SF1">
    <property type="entry name" value="ALKYLTRANSFERASE-LIKE PROTEIN 1"/>
    <property type="match status" value="1"/>
</dbReference>
<reference evidence="4" key="1">
    <citation type="submission" date="2023-07" db="EMBL/GenBank/DDBJ databases">
        <title>30 novel species of actinomycetes from the DSMZ collection.</title>
        <authorList>
            <person name="Nouioui I."/>
        </authorList>
    </citation>
    <scope>NUCLEOTIDE SEQUENCE [LARGE SCALE GENOMIC DNA]</scope>
    <source>
        <strain evidence="4">DSM 41982</strain>
    </source>
</reference>
<gene>
    <name evidence="3" type="ORF">RM574_14185</name>
</gene>
<dbReference type="PANTHER" id="PTHR42942">
    <property type="entry name" value="6-O-METHYLGUANINE DNA METHYLTRANSFERASE"/>
    <property type="match status" value="1"/>
</dbReference>
<dbReference type="Pfam" id="PF01035">
    <property type="entry name" value="DNA_binding_1"/>
    <property type="match status" value="1"/>
</dbReference>
<sequence>MSEQHDPGPPAPPYVDRVLDVAARIPAGRIMTYGDIAAWLEEERREHEDLGLPGEPPRRVGPRQVGRVMALHGDEAPWWRVVRADGTLLPGHELRALAHYHEEGTPLRPTASEDHVPRIDVREARWHGVED</sequence>
<evidence type="ECO:0000256" key="1">
    <source>
        <dbReference type="ARBA" id="ARBA00022763"/>
    </source>
</evidence>
<organism evidence="3 4">
    <name type="scientific">Streptomyces evansiae</name>
    <dbReference type="NCBI Taxonomy" id="3075535"/>
    <lineage>
        <taxon>Bacteria</taxon>
        <taxon>Bacillati</taxon>
        <taxon>Actinomycetota</taxon>
        <taxon>Actinomycetes</taxon>
        <taxon>Kitasatosporales</taxon>
        <taxon>Streptomycetaceae</taxon>
        <taxon>Streptomyces</taxon>
    </lineage>
</organism>
<accession>A0ABD5E7K2</accession>
<dbReference type="SUPFAM" id="SSF46767">
    <property type="entry name" value="Methylated DNA-protein cysteine methyltransferase, C-terminal domain"/>
    <property type="match status" value="1"/>
</dbReference>
<dbReference type="EMBL" id="JAVRER010000018">
    <property type="protein sequence ID" value="MDT0416638.1"/>
    <property type="molecule type" value="Genomic_DNA"/>
</dbReference>
<evidence type="ECO:0000313" key="4">
    <source>
        <dbReference type="Proteomes" id="UP001183607"/>
    </source>
</evidence>
<dbReference type="InterPro" id="IPR014048">
    <property type="entry name" value="MethylDNA_cys_MeTrfase_DNA-bd"/>
</dbReference>
<dbReference type="RefSeq" id="WP_037933342.1">
    <property type="nucleotide sequence ID" value="NZ_JAVRER010000018.1"/>
</dbReference>
<dbReference type="Gene3D" id="1.10.10.10">
    <property type="entry name" value="Winged helix-like DNA-binding domain superfamily/Winged helix DNA-binding domain"/>
    <property type="match status" value="1"/>
</dbReference>
<dbReference type="InterPro" id="IPR052520">
    <property type="entry name" value="ATL_DNA_repair"/>
</dbReference>
<dbReference type="Proteomes" id="UP001183607">
    <property type="component" value="Unassembled WGS sequence"/>
</dbReference>